<evidence type="ECO:0000256" key="1">
    <source>
        <dbReference type="SAM" id="MobiDB-lite"/>
    </source>
</evidence>
<feature type="region of interest" description="Disordered" evidence="1">
    <location>
        <begin position="213"/>
        <end position="255"/>
    </location>
</feature>
<dbReference type="Proteomes" id="UP001165780">
    <property type="component" value="Unplaced"/>
</dbReference>
<feature type="compositionally biased region" description="Low complexity" evidence="1">
    <location>
        <begin position="16"/>
        <end position="27"/>
    </location>
</feature>
<feature type="compositionally biased region" description="Basic residues" evidence="1">
    <location>
        <begin position="85"/>
        <end position="101"/>
    </location>
</feature>
<gene>
    <name evidence="3" type="primary">LOC109254489</name>
</gene>
<dbReference type="RefSeq" id="XP_053753289.1">
    <property type="nucleotide sequence ID" value="XM_053897314.1"/>
</dbReference>
<name>A0A9W2V3K9_PANPR</name>
<feature type="compositionally biased region" description="Basic residues" evidence="1">
    <location>
        <begin position="227"/>
        <end position="237"/>
    </location>
</feature>
<feature type="region of interest" description="Disordered" evidence="1">
    <location>
        <begin position="8"/>
        <end position="196"/>
    </location>
</feature>
<dbReference type="AlphaFoldDB" id="A0A9W2V3K9"/>
<accession>A0A9W2V3K9</accession>
<proteinExistence type="predicted"/>
<feature type="compositionally biased region" description="Basic and acidic residues" evidence="1">
    <location>
        <begin position="50"/>
        <end position="63"/>
    </location>
</feature>
<organism evidence="2 3">
    <name type="scientific">Panthera pardus</name>
    <name type="common">Leopard</name>
    <name type="synonym">Felis pardus</name>
    <dbReference type="NCBI Taxonomy" id="9691"/>
    <lineage>
        <taxon>Eukaryota</taxon>
        <taxon>Metazoa</taxon>
        <taxon>Chordata</taxon>
        <taxon>Craniata</taxon>
        <taxon>Vertebrata</taxon>
        <taxon>Euteleostomi</taxon>
        <taxon>Mammalia</taxon>
        <taxon>Eutheria</taxon>
        <taxon>Laurasiatheria</taxon>
        <taxon>Carnivora</taxon>
        <taxon>Feliformia</taxon>
        <taxon>Felidae</taxon>
        <taxon>Pantherinae</taxon>
        <taxon>Panthera</taxon>
    </lineage>
</organism>
<feature type="compositionally biased region" description="Low complexity" evidence="1">
    <location>
        <begin position="147"/>
        <end position="164"/>
    </location>
</feature>
<evidence type="ECO:0000313" key="3">
    <source>
        <dbReference type="RefSeq" id="XP_053753289.1"/>
    </source>
</evidence>
<evidence type="ECO:0000313" key="2">
    <source>
        <dbReference type="Proteomes" id="UP001165780"/>
    </source>
</evidence>
<sequence length="255" mass="27576">MCVRVFCAPGDGGGVSPPSCSGPGACGTEDVPRRGPQGEGIPSLQSRGTEGAHTRGEQREKVCSKSKLRAPKAPGARPLPPQTRPRPRARLATRLASRRPTSKVAPGGLGLLISLPQRSPRAQSQARRGRGEEDLASPPLPPPPHPHLTYGNGPKLAGAAAGGPRPQPPRRPWRKQGRRQLGKKWSRNGKIQTHPLQMVSRCKLRCFRAFPRARPLPPARAPPRTHSLAHTRAHTRTPGRGPGRREYSMQPPHNK</sequence>
<feature type="compositionally biased region" description="Basic residues" evidence="1">
    <location>
        <begin position="171"/>
        <end position="187"/>
    </location>
</feature>
<dbReference type="GeneID" id="109254489"/>
<keyword evidence="2" id="KW-1185">Reference proteome</keyword>
<feature type="compositionally biased region" description="Low complexity" evidence="1">
    <location>
        <begin position="116"/>
        <end position="126"/>
    </location>
</feature>
<reference evidence="3" key="1">
    <citation type="submission" date="2025-08" db="UniProtKB">
        <authorList>
            <consortium name="RefSeq"/>
        </authorList>
    </citation>
    <scope>IDENTIFICATION</scope>
    <source>
        <tissue evidence="3">Whole blood</tissue>
    </source>
</reference>
<protein>
    <submittedName>
        <fullName evidence="3">Translation initiation factor IF-2-like isoform X1</fullName>
    </submittedName>
</protein>